<feature type="compositionally biased region" description="Polar residues" evidence="2">
    <location>
        <begin position="443"/>
        <end position="456"/>
    </location>
</feature>
<evidence type="ECO:0000313" key="3">
    <source>
        <dbReference type="EMBL" id="KAH6586537.1"/>
    </source>
</evidence>
<evidence type="ECO:0000256" key="1">
    <source>
        <dbReference type="SAM" id="Coils"/>
    </source>
</evidence>
<dbReference type="Proteomes" id="UP001648503">
    <property type="component" value="Unassembled WGS sequence"/>
</dbReference>
<accession>A0ABQ8ETZ6</accession>
<comment type="caution">
    <text evidence="3">The sequence shown here is derived from an EMBL/GenBank/DDBJ whole genome shotgun (WGS) entry which is preliminary data.</text>
</comment>
<name>A0ABQ8ETZ6_9FUNG</name>
<sequence>MLSNACPDKAAIPINTNGKHLDTTHTLVLELQRQLQEATSALEERDRDLHLSAEIGQSLLLSNQQLKQDYEQLLCSSRPDYTAEVAALPPSQDGIDRLGSPLLPPTAGSVAAGSTFHTLSSVHSSALQLHSLESAHADLQARYESTLVDLQDSNDSGRQARASLKRLEIAHDALVSSVQTLSEDLEAAQQDKKRLAAERTEAHRQIQHLEATLSSYSDRDRGRATADHHAHLAMALEANAELTAERDHHAACGVDLQLQCNELHAMLEAERTYRDEAQMQEERAETLLIQLEASRDHVQFLTARLALLEPSLDTGEADLGSHTLLGEVEDRRMQLEGRHSQLEGQHSQLQSSHASLVQTHHVVQTQQQRMRRHMARLTQVAQSGQGSHSGNAHLVHLERALAQAQSELHDMTLRSARLERMLDSHNTNSSVALDGSDSALDGSESTPASTKTSSQVISDLHRVVATLRLQVEQGDSETADLRREIRTLLMVKNAETDRAAKLRNELAVQCGVAEQLRATCAQLTYELDSQQRDTGDPVGGLDACVGSADVQSIKSSRNDDGGSGSVSAANVPGETDLSPQMETAATMITSEVSTHTPSMSQIDAQHNVTEQPDPSPIILPSTIVGEHAASDKATVEHPIPDQTATASSLEAPHLPSLTSSVNPLSTLTQSGSTVRKSVVDRSKVNECPQQ</sequence>
<evidence type="ECO:0008006" key="5">
    <source>
        <dbReference type="Google" id="ProtNLM"/>
    </source>
</evidence>
<evidence type="ECO:0000313" key="4">
    <source>
        <dbReference type="Proteomes" id="UP001648503"/>
    </source>
</evidence>
<feature type="compositionally biased region" description="Polar residues" evidence="2">
    <location>
        <begin position="656"/>
        <end position="675"/>
    </location>
</feature>
<keyword evidence="1" id="KW-0175">Coiled coil</keyword>
<proteinExistence type="predicted"/>
<evidence type="ECO:0000256" key="2">
    <source>
        <dbReference type="SAM" id="MobiDB-lite"/>
    </source>
</evidence>
<organism evidence="3 4">
    <name type="scientific">Batrachochytrium salamandrivorans</name>
    <dbReference type="NCBI Taxonomy" id="1357716"/>
    <lineage>
        <taxon>Eukaryota</taxon>
        <taxon>Fungi</taxon>
        <taxon>Fungi incertae sedis</taxon>
        <taxon>Chytridiomycota</taxon>
        <taxon>Chytridiomycota incertae sedis</taxon>
        <taxon>Chytridiomycetes</taxon>
        <taxon>Rhizophydiales</taxon>
        <taxon>Rhizophydiales incertae sedis</taxon>
        <taxon>Batrachochytrium</taxon>
    </lineage>
</organism>
<feature type="coiled-coil region" evidence="1">
    <location>
        <begin position="394"/>
        <end position="421"/>
    </location>
</feature>
<feature type="region of interest" description="Disordered" evidence="2">
    <location>
        <begin position="647"/>
        <end position="690"/>
    </location>
</feature>
<keyword evidence="4" id="KW-1185">Reference proteome</keyword>
<feature type="region of interest" description="Disordered" evidence="2">
    <location>
        <begin position="427"/>
        <end position="456"/>
    </location>
</feature>
<dbReference type="EMBL" id="JAFCIX010000573">
    <property type="protein sequence ID" value="KAH6586537.1"/>
    <property type="molecule type" value="Genomic_DNA"/>
</dbReference>
<reference evidence="3 4" key="1">
    <citation type="submission" date="2021-02" db="EMBL/GenBank/DDBJ databases">
        <title>Variation within the Batrachochytrium salamandrivorans European outbreak.</title>
        <authorList>
            <person name="Kelly M."/>
            <person name="Pasmans F."/>
            <person name="Shea T.P."/>
            <person name="Munoz J.F."/>
            <person name="Carranza S."/>
            <person name="Cuomo C.A."/>
            <person name="Martel A."/>
        </authorList>
    </citation>
    <scope>NUCLEOTIDE SEQUENCE [LARGE SCALE GENOMIC DNA]</scope>
    <source>
        <strain evidence="3 4">AMFP18/2</strain>
    </source>
</reference>
<gene>
    <name evidence="3" type="ORF">BASA50_000491</name>
</gene>
<protein>
    <recommendedName>
        <fullName evidence="5">Up-regulated during septation protein 1 domain-containing protein</fullName>
    </recommendedName>
</protein>
<feature type="region of interest" description="Disordered" evidence="2">
    <location>
        <begin position="552"/>
        <end position="577"/>
    </location>
</feature>
<feature type="coiled-coil region" evidence="1">
    <location>
        <begin position="171"/>
        <end position="212"/>
    </location>
</feature>